<keyword evidence="4 5" id="KW-0413">Isomerase</keyword>
<dbReference type="AlphaFoldDB" id="A0A840BU24"/>
<accession>A0A840BU24</accession>
<evidence type="ECO:0000256" key="1">
    <source>
        <dbReference type="ARBA" id="ARBA00000971"/>
    </source>
</evidence>
<name>A0A840BU24_9RHOO</name>
<evidence type="ECO:0000256" key="2">
    <source>
        <dbReference type="ARBA" id="ARBA00006577"/>
    </source>
</evidence>
<dbReference type="Gene3D" id="2.40.10.330">
    <property type="match status" value="1"/>
</dbReference>
<sequence>MNLIGAQSLVTLNFRFTLGDGTVVLSTFESTPATLQIGRGELGTRIEECLIGLAVGTHRTFELAEGEAFGQFHDALVEWIPRHELPADVDVEPRAVLTFTAPDGNAFSGQVLDVNDDAVQIDFNHPLAGRAVTFEVEVVGVS</sequence>
<dbReference type="Pfam" id="PF00254">
    <property type="entry name" value="FKBP_C"/>
    <property type="match status" value="1"/>
</dbReference>
<evidence type="ECO:0000256" key="5">
    <source>
        <dbReference type="PROSITE-ProRule" id="PRU00277"/>
    </source>
</evidence>
<dbReference type="PROSITE" id="PS50059">
    <property type="entry name" value="FKBP_PPIASE"/>
    <property type="match status" value="1"/>
</dbReference>
<dbReference type="RefSeq" id="WP_183638357.1">
    <property type="nucleotide sequence ID" value="NZ_BAABLE010000001.1"/>
</dbReference>
<evidence type="ECO:0000313" key="9">
    <source>
        <dbReference type="Proteomes" id="UP000561045"/>
    </source>
</evidence>
<dbReference type="Proteomes" id="UP000561045">
    <property type="component" value="Unassembled WGS sequence"/>
</dbReference>
<dbReference type="EMBL" id="JACIET010000005">
    <property type="protein sequence ID" value="MBB4014889.1"/>
    <property type="molecule type" value="Genomic_DNA"/>
</dbReference>
<protein>
    <recommendedName>
        <fullName evidence="6">Peptidyl-prolyl cis-trans isomerase</fullName>
        <ecNumber evidence="6">5.2.1.8</ecNumber>
    </recommendedName>
</protein>
<comment type="similarity">
    <text evidence="2 6">Belongs to the FKBP-type PPIase family.</text>
</comment>
<evidence type="ECO:0000313" key="8">
    <source>
        <dbReference type="EMBL" id="MBB4014889.1"/>
    </source>
</evidence>
<evidence type="ECO:0000256" key="4">
    <source>
        <dbReference type="ARBA" id="ARBA00023235"/>
    </source>
</evidence>
<dbReference type="InterPro" id="IPR046357">
    <property type="entry name" value="PPIase_dom_sf"/>
</dbReference>
<keyword evidence="3 5" id="KW-0697">Rotamase</keyword>
<gene>
    <name evidence="8" type="ORF">GGR36_004247</name>
</gene>
<dbReference type="InterPro" id="IPR048261">
    <property type="entry name" value="SlpA/SlyD-like_ins_sf"/>
</dbReference>
<dbReference type="GO" id="GO:0003755">
    <property type="term" value="F:peptidyl-prolyl cis-trans isomerase activity"/>
    <property type="evidence" value="ECO:0007669"/>
    <property type="project" value="UniProtKB-UniRule"/>
</dbReference>
<reference evidence="8 9" key="1">
    <citation type="submission" date="2020-08" db="EMBL/GenBank/DDBJ databases">
        <title>Genomic Encyclopedia of Type Strains, Phase IV (KMG-IV): sequencing the most valuable type-strain genomes for metagenomic binning, comparative biology and taxonomic classification.</title>
        <authorList>
            <person name="Goeker M."/>
        </authorList>
    </citation>
    <scope>NUCLEOTIDE SEQUENCE [LARGE SCALE GENOMIC DNA]</scope>
    <source>
        <strain evidence="8 9">DSM 106739</strain>
    </source>
</reference>
<dbReference type="Gene3D" id="3.10.50.40">
    <property type="match status" value="1"/>
</dbReference>
<dbReference type="PANTHER" id="PTHR47861">
    <property type="entry name" value="FKBP-TYPE PEPTIDYL-PROLYL CIS-TRANS ISOMERASE SLYD"/>
    <property type="match status" value="1"/>
</dbReference>
<dbReference type="PANTHER" id="PTHR47861:SF4">
    <property type="entry name" value="FKBP-TYPE 16 KDA PEPTIDYL-PROLYL CIS-TRANS ISOMERASE"/>
    <property type="match status" value="1"/>
</dbReference>
<proteinExistence type="inferred from homology"/>
<evidence type="ECO:0000259" key="7">
    <source>
        <dbReference type="PROSITE" id="PS50059"/>
    </source>
</evidence>
<organism evidence="8 9">
    <name type="scientific">Niveibacterium umoris</name>
    <dbReference type="NCBI Taxonomy" id="1193620"/>
    <lineage>
        <taxon>Bacteria</taxon>
        <taxon>Pseudomonadati</taxon>
        <taxon>Pseudomonadota</taxon>
        <taxon>Betaproteobacteria</taxon>
        <taxon>Rhodocyclales</taxon>
        <taxon>Rhodocyclaceae</taxon>
        <taxon>Niveibacterium</taxon>
    </lineage>
</organism>
<comment type="catalytic activity">
    <reaction evidence="1 5 6">
        <text>[protein]-peptidylproline (omega=180) = [protein]-peptidylproline (omega=0)</text>
        <dbReference type="Rhea" id="RHEA:16237"/>
        <dbReference type="Rhea" id="RHEA-COMP:10747"/>
        <dbReference type="Rhea" id="RHEA-COMP:10748"/>
        <dbReference type="ChEBI" id="CHEBI:83833"/>
        <dbReference type="ChEBI" id="CHEBI:83834"/>
        <dbReference type="EC" id="5.2.1.8"/>
    </reaction>
</comment>
<feature type="domain" description="PPIase FKBP-type" evidence="7">
    <location>
        <begin position="7"/>
        <end position="99"/>
    </location>
</feature>
<evidence type="ECO:0000256" key="3">
    <source>
        <dbReference type="ARBA" id="ARBA00023110"/>
    </source>
</evidence>
<keyword evidence="9" id="KW-1185">Reference proteome</keyword>
<dbReference type="EC" id="5.2.1.8" evidence="6"/>
<dbReference type="SUPFAM" id="SSF54534">
    <property type="entry name" value="FKBP-like"/>
    <property type="match status" value="1"/>
</dbReference>
<evidence type="ECO:0000256" key="6">
    <source>
        <dbReference type="RuleBase" id="RU003915"/>
    </source>
</evidence>
<comment type="caution">
    <text evidence="8">The sequence shown here is derived from an EMBL/GenBank/DDBJ whole genome shotgun (WGS) entry which is preliminary data.</text>
</comment>
<dbReference type="InterPro" id="IPR001179">
    <property type="entry name" value="PPIase_FKBP_dom"/>
</dbReference>